<dbReference type="PANTHER" id="PTHR30353">
    <property type="entry name" value="INNER MEMBRANE PROTEIN DEDA-RELATED"/>
    <property type="match status" value="1"/>
</dbReference>
<organism evidence="9 10">
    <name type="scientific">Candidatus Magasanikbacteria bacterium RIFCSPHIGHO2_01_FULL_47_8</name>
    <dbReference type="NCBI Taxonomy" id="1798673"/>
    <lineage>
        <taxon>Bacteria</taxon>
        <taxon>Candidatus Magasanikiibacteriota</taxon>
    </lineage>
</organism>
<keyword evidence="4 7" id="KW-0812">Transmembrane</keyword>
<dbReference type="EMBL" id="MFPU01000003">
    <property type="protein sequence ID" value="OGH70674.1"/>
    <property type="molecule type" value="Genomic_DNA"/>
</dbReference>
<evidence type="ECO:0000256" key="7">
    <source>
        <dbReference type="RuleBase" id="RU367016"/>
    </source>
</evidence>
<proteinExistence type="inferred from homology"/>
<dbReference type="Proteomes" id="UP000177953">
    <property type="component" value="Unassembled WGS sequence"/>
</dbReference>
<evidence type="ECO:0000313" key="9">
    <source>
        <dbReference type="EMBL" id="OGH70674.1"/>
    </source>
</evidence>
<evidence type="ECO:0000256" key="6">
    <source>
        <dbReference type="ARBA" id="ARBA00023136"/>
    </source>
</evidence>
<feature type="transmembrane region" description="Helical" evidence="7">
    <location>
        <begin position="176"/>
        <end position="194"/>
    </location>
</feature>
<evidence type="ECO:0000259" key="8">
    <source>
        <dbReference type="Pfam" id="PF09335"/>
    </source>
</evidence>
<dbReference type="GO" id="GO:0005886">
    <property type="term" value="C:plasma membrane"/>
    <property type="evidence" value="ECO:0007669"/>
    <property type="project" value="UniProtKB-SubCell"/>
</dbReference>
<comment type="similarity">
    <text evidence="2 7">Belongs to the DedA family.</text>
</comment>
<comment type="subcellular location">
    <subcellularLocation>
        <location evidence="1 7">Cell membrane</location>
        <topology evidence="1 7">Multi-pass membrane protein</topology>
    </subcellularLocation>
</comment>
<dbReference type="PANTHER" id="PTHR30353:SF15">
    <property type="entry name" value="INNER MEMBRANE PROTEIN YABI"/>
    <property type="match status" value="1"/>
</dbReference>
<feature type="transmembrane region" description="Helical" evidence="7">
    <location>
        <begin position="61"/>
        <end position="79"/>
    </location>
</feature>
<gene>
    <name evidence="9" type="ORF">A2754_01680</name>
</gene>
<keyword evidence="6 7" id="KW-0472">Membrane</keyword>
<reference evidence="9 10" key="1">
    <citation type="journal article" date="2016" name="Nat. Commun.">
        <title>Thousands of microbial genomes shed light on interconnected biogeochemical processes in an aquifer system.</title>
        <authorList>
            <person name="Anantharaman K."/>
            <person name="Brown C.T."/>
            <person name="Hug L.A."/>
            <person name="Sharon I."/>
            <person name="Castelle C.J."/>
            <person name="Probst A.J."/>
            <person name="Thomas B.C."/>
            <person name="Singh A."/>
            <person name="Wilkins M.J."/>
            <person name="Karaoz U."/>
            <person name="Brodie E.L."/>
            <person name="Williams K.H."/>
            <person name="Hubbard S.S."/>
            <person name="Banfield J.F."/>
        </authorList>
    </citation>
    <scope>NUCLEOTIDE SEQUENCE [LARGE SCALE GENOMIC DNA]</scope>
</reference>
<evidence type="ECO:0000256" key="3">
    <source>
        <dbReference type="ARBA" id="ARBA00022475"/>
    </source>
</evidence>
<dbReference type="Pfam" id="PF09335">
    <property type="entry name" value="VTT_dom"/>
    <property type="match status" value="1"/>
</dbReference>
<feature type="transmembrane region" description="Helical" evidence="7">
    <location>
        <begin position="141"/>
        <end position="164"/>
    </location>
</feature>
<name>A0A1F6MGB3_9BACT</name>
<evidence type="ECO:0000256" key="5">
    <source>
        <dbReference type="ARBA" id="ARBA00022989"/>
    </source>
</evidence>
<evidence type="ECO:0000256" key="4">
    <source>
        <dbReference type="ARBA" id="ARBA00022692"/>
    </source>
</evidence>
<accession>A0A1F6MGB3</accession>
<evidence type="ECO:0000256" key="1">
    <source>
        <dbReference type="ARBA" id="ARBA00004651"/>
    </source>
</evidence>
<feature type="domain" description="VTT" evidence="8">
    <location>
        <begin position="38"/>
        <end position="161"/>
    </location>
</feature>
<keyword evidence="3 7" id="KW-1003">Cell membrane</keyword>
<comment type="caution">
    <text evidence="9">The sequence shown here is derived from an EMBL/GenBank/DDBJ whole genome shotgun (WGS) entry which is preliminary data.</text>
</comment>
<feature type="transmembrane region" description="Helical" evidence="7">
    <location>
        <begin position="16"/>
        <end position="49"/>
    </location>
</feature>
<protein>
    <recommendedName>
        <fullName evidence="8">VTT domain-containing protein</fullName>
    </recommendedName>
</protein>
<keyword evidence="5 7" id="KW-1133">Transmembrane helix</keyword>
<dbReference type="InterPro" id="IPR032816">
    <property type="entry name" value="VTT_dom"/>
</dbReference>
<evidence type="ECO:0000256" key="2">
    <source>
        <dbReference type="ARBA" id="ARBA00010792"/>
    </source>
</evidence>
<dbReference type="InterPro" id="IPR032818">
    <property type="entry name" value="DedA-like"/>
</dbReference>
<dbReference type="AlphaFoldDB" id="A0A1F6MGB3"/>
<evidence type="ECO:0000313" key="10">
    <source>
        <dbReference type="Proteomes" id="UP000177953"/>
    </source>
</evidence>
<sequence length="207" mass="23668">MDFFNNLLPTIEHWGWWLYWILFSISILESTAFIGLVIPGTTILIFTGFLASQGTLDVGDALWIMALGGIVGDALSFFLGRRGVVWFQDGHKIFKTEYLKKGQIFFQKYGEKSVIMARFIGPFRPIIPFVAGLFKMNTKKFFFFNITSAFMSAGVYLAIGYFFGHVWGRVHFWIEKVKVAGIILISVLIAGYIIKKIVFKKIHEEKI</sequence>